<feature type="non-terminal residue" evidence="7">
    <location>
        <position position="1"/>
    </location>
</feature>
<dbReference type="Proteomes" id="UP000485058">
    <property type="component" value="Unassembled WGS sequence"/>
</dbReference>
<dbReference type="InterPro" id="IPR033749">
    <property type="entry name" value="Polyprenyl_synt_CS"/>
</dbReference>
<reference evidence="7 8" key="1">
    <citation type="submission" date="2020-02" db="EMBL/GenBank/DDBJ databases">
        <title>Draft genome sequence of Haematococcus lacustris strain NIES-144.</title>
        <authorList>
            <person name="Morimoto D."/>
            <person name="Nakagawa S."/>
            <person name="Yoshida T."/>
            <person name="Sawayama S."/>
        </authorList>
    </citation>
    <scope>NUCLEOTIDE SEQUENCE [LARGE SCALE GENOMIC DNA]</scope>
    <source>
        <strain evidence="7 8">NIES-144</strain>
    </source>
</reference>
<dbReference type="GO" id="GO:0008299">
    <property type="term" value="P:isoprenoid biosynthetic process"/>
    <property type="evidence" value="ECO:0007669"/>
    <property type="project" value="UniProtKB-KW"/>
</dbReference>
<evidence type="ECO:0000256" key="2">
    <source>
        <dbReference type="ARBA" id="ARBA00006706"/>
    </source>
</evidence>
<dbReference type="GO" id="GO:0046872">
    <property type="term" value="F:metal ion binding"/>
    <property type="evidence" value="ECO:0007669"/>
    <property type="project" value="UniProtKB-KW"/>
</dbReference>
<comment type="caution">
    <text evidence="7">The sequence shown here is derived from an EMBL/GenBank/DDBJ whole genome shotgun (WGS) entry which is preliminary data.</text>
</comment>
<protein>
    <submittedName>
        <fullName evidence="7">Geranylgeranyl pyrophosphate synthase GGPPS1</fullName>
    </submittedName>
</protein>
<keyword evidence="6" id="KW-0414">Isoprene biosynthesis</keyword>
<sequence length="97" mass="10722">MYMRDRAEMVNKALDAALPSRYPEVLVDSMRYSVLAGGKRVRPALTLAACDLVGGDMATALPTACAMEMIHTMSLIHDDLPAMDNDDFRRGRPTNHK</sequence>
<dbReference type="PROSITE" id="PS00723">
    <property type="entry name" value="POLYPRENYL_SYNTHASE_1"/>
    <property type="match status" value="1"/>
</dbReference>
<comment type="similarity">
    <text evidence="2">Belongs to the FPP/GGPP synthase family.</text>
</comment>
<dbReference type="EMBL" id="BLLF01000413">
    <property type="protein sequence ID" value="GFH11540.1"/>
    <property type="molecule type" value="Genomic_DNA"/>
</dbReference>
<dbReference type="Pfam" id="PF00348">
    <property type="entry name" value="polyprenyl_synt"/>
    <property type="match status" value="1"/>
</dbReference>
<evidence type="ECO:0000256" key="5">
    <source>
        <dbReference type="ARBA" id="ARBA00022842"/>
    </source>
</evidence>
<evidence type="ECO:0000256" key="4">
    <source>
        <dbReference type="ARBA" id="ARBA00022723"/>
    </source>
</evidence>
<keyword evidence="3" id="KW-0808">Transferase</keyword>
<keyword evidence="4" id="KW-0479">Metal-binding</keyword>
<keyword evidence="8" id="KW-1185">Reference proteome</keyword>
<dbReference type="PANTHER" id="PTHR43281">
    <property type="entry name" value="FARNESYL DIPHOSPHATE SYNTHASE"/>
    <property type="match status" value="1"/>
</dbReference>
<accession>A0A699YNH8</accession>
<evidence type="ECO:0000256" key="3">
    <source>
        <dbReference type="ARBA" id="ARBA00022679"/>
    </source>
</evidence>
<organism evidence="7 8">
    <name type="scientific">Haematococcus lacustris</name>
    <name type="common">Green alga</name>
    <name type="synonym">Haematococcus pluvialis</name>
    <dbReference type="NCBI Taxonomy" id="44745"/>
    <lineage>
        <taxon>Eukaryota</taxon>
        <taxon>Viridiplantae</taxon>
        <taxon>Chlorophyta</taxon>
        <taxon>core chlorophytes</taxon>
        <taxon>Chlorophyceae</taxon>
        <taxon>CS clade</taxon>
        <taxon>Chlamydomonadales</taxon>
        <taxon>Haematococcaceae</taxon>
        <taxon>Haematococcus</taxon>
    </lineage>
</organism>
<dbReference type="PANTHER" id="PTHR43281:SF1">
    <property type="entry name" value="FARNESYL DIPHOSPHATE SYNTHASE"/>
    <property type="match status" value="1"/>
</dbReference>
<keyword evidence="5" id="KW-0460">Magnesium</keyword>
<evidence type="ECO:0000313" key="8">
    <source>
        <dbReference type="Proteomes" id="UP000485058"/>
    </source>
</evidence>
<dbReference type="InterPro" id="IPR000092">
    <property type="entry name" value="Polyprenyl_synt"/>
</dbReference>
<name>A0A699YNH8_HAELA</name>
<evidence type="ECO:0000256" key="1">
    <source>
        <dbReference type="ARBA" id="ARBA00001946"/>
    </source>
</evidence>
<dbReference type="InterPro" id="IPR008949">
    <property type="entry name" value="Isoprenoid_synthase_dom_sf"/>
</dbReference>
<dbReference type="GO" id="GO:0004659">
    <property type="term" value="F:prenyltransferase activity"/>
    <property type="evidence" value="ECO:0007669"/>
    <property type="project" value="InterPro"/>
</dbReference>
<evidence type="ECO:0000313" key="7">
    <source>
        <dbReference type="EMBL" id="GFH11540.1"/>
    </source>
</evidence>
<gene>
    <name evidence="7" type="ORF">HaLaN_07053</name>
</gene>
<dbReference type="Gene3D" id="1.10.600.10">
    <property type="entry name" value="Farnesyl Diphosphate Synthase"/>
    <property type="match status" value="1"/>
</dbReference>
<proteinExistence type="inferred from homology"/>
<comment type="cofactor">
    <cofactor evidence="1">
        <name>Mg(2+)</name>
        <dbReference type="ChEBI" id="CHEBI:18420"/>
    </cofactor>
</comment>
<feature type="non-terminal residue" evidence="7">
    <location>
        <position position="97"/>
    </location>
</feature>
<dbReference type="AlphaFoldDB" id="A0A699YNH8"/>
<evidence type="ECO:0000256" key="6">
    <source>
        <dbReference type="ARBA" id="ARBA00023229"/>
    </source>
</evidence>
<dbReference type="SUPFAM" id="SSF48576">
    <property type="entry name" value="Terpenoid synthases"/>
    <property type="match status" value="1"/>
</dbReference>